<protein>
    <submittedName>
        <fullName evidence="1">Uncharacterized protein</fullName>
    </submittedName>
</protein>
<name>A0A6A5ZIB7_9PLEO</name>
<organism evidence="1 2">
    <name type="scientific">Lophiotrema nucula</name>
    <dbReference type="NCBI Taxonomy" id="690887"/>
    <lineage>
        <taxon>Eukaryota</taxon>
        <taxon>Fungi</taxon>
        <taxon>Dikarya</taxon>
        <taxon>Ascomycota</taxon>
        <taxon>Pezizomycotina</taxon>
        <taxon>Dothideomycetes</taxon>
        <taxon>Pleosporomycetidae</taxon>
        <taxon>Pleosporales</taxon>
        <taxon>Lophiotremataceae</taxon>
        <taxon>Lophiotrema</taxon>
    </lineage>
</organism>
<gene>
    <name evidence="1" type="ORF">BDV96DRAFT_570255</name>
</gene>
<evidence type="ECO:0000313" key="2">
    <source>
        <dbReference type="Proteomes" id="UP000799770"/>
    </source>
</evidence>
<reference evidence="1" key="1">
    <citation type="journal article" date="2020" name="Stud. Mycol.">
        <title>101 Dothideomycetes genomes: a test case for predicting lifestyles and emergence of pathogens.</title>
        <authorList>
            <person name="Haridas S."/>
            <person name="Albert R."/>
            <person name="Binder M."/>
            <person name="Bloem J."/>
            <person name="Labutti K."/>
            <person name="Salamov A."/>
            <person name="Andreopoulos B."/>
            <person name="Baker S."/>
            <person name="Barry K."/>
            <person name="Bills G."/>
            <person name="Bluhm B."/>
            <person name="Cannon C."/>
            <person name="Castanera R."/>
            <person name="Culley D."/>
            <person name="Daum C."/>
            <person name="Ezra D."/>
            <person name="Gonzalez J."/>
            <person name="Henrissat B."/>
            <person name="Kuo A."/>
            <person name="Liang C."/>
            <person name="Lipzen A."/>
            <person name="Lutzoni F."/>
            <person name="Magnuson J."/>
            <person name="Mondo S."/>
            <person name="Nolan M."/>
            <person name="Ohm R."/>
            <person name="Pangilinan J."/>
            <person name="Park H.-J."/>
            <person name="Ramirez L."/>
            <person name="Alfaro M."/>
            <person name="Sun H."/>
            <person name="Tritt A."/>
            <person name="Yoshinaga Y."/>
            <person name="Zwiers L.-H."/>
            <person name="Turgeon B."/>
            <person name="Goodwin S."/>
            <person name="Spatafora J."/>
            <person name="Crous P."/>
            <person name="Grigoriev I."/>
        </authorList>
    </citation>
    <scope>NUCLEOTIDE SEQUENCE</scope>
    <source>
        <strain evidence="1">CBS 627.86</strain>
    </source>
</reference>
<dbReference type="OrthoDB" id="426718at2759"/>
<dbReference type="PANTHER" id="PTHR37490">
    <property type="entry name" value="EXPRESSED PROTEIN"/>
    <property type="match status" value="1"/>
</dbReference>
<dbReference type="Proteomes" id="UP000799770">
    <property type="component" value="Unassembled WGS sequence"/>
</dbReference>
<evidence type="ECO:0000313" key="1">
    <source>
        <dbReference type="EMBL" id="KAF2118603.1"/>
    </source>
</evidence>
<dbReference type="Pfam" id="PF11913">
    <property type="entry name" value="DUF3431"/>
    <property type="match status" value="1"/>
</dbReference>
<proteinExistence type="predicted"/>
<keyword evidence="2" id="KW-1185">Reference proteome</keyword>
<dbReference type="InterPro" id="IPR021838">
    <property type="entry name" value="DUF3431"/>
</dbReference>
<sequence>MLAGKRQITALVGALIIAIFLLLSFYGDRDYSKYQPSKNRQPVTGGYPYVKPASVKLHPPSPKPSTGNLNTNNTVILAQTEDGDTSWVSKSLPGWEPRIMGVNPDFAKLHPGAKKYNKGRIADAYLRYLVENYNNLPTTLVFLNSRRTSSSPNSDAAKSGAYDNVQAVKSLKTDFVQNSGFANLRCIEKSGCLSTFLPARNPPDEFRTIEVAMSSVWKDLFGNETAVPEKLAAPCCSEFAVSGDQIRKHTVDDYLKFWKWLNKTKIDDDTAGLVVEYIWHVIFGKEAEYCMELRQCEYDVYGKC</sequence>
<dbReference type="EMBL" id="ML977317">
    <property type="protein sequence ID" value="KAF2118603.1"/>
    <property type="molecule type" value="Genomic_DNA"/>
</dbReference>
<dbReference type="PANTHER" id="PTHR37490:SF2">
    <property type="match status" value="1"/>
</dbReference>
<dbReference type="AlphaFoldDB" id="A0A6A5ZIB7"/>
<accession>A0A6A5ZIB7</accession>